<dbReference type="Proteomes" id="UP001634747">
    <property type="component" value="Unassembled WGS sequence"/>
</dbReference>
<organism evidence="4 5">
    <name type="scientific">Terriglobus aquaticus</name>
    <dbReference type="NCBI Taxonomy" id="940139"/>
    <lineage>
        <taxon>Bacteria</taxon>
        <taxon>Pseudomonadati</taxon>
        <taxon>Acidobacteriota</taxon>
        <taxon>Terriglobia</taxon>
        <taxon>Terriglobales</taxon>
        <taxon>Acidobacteriaceae</taxon>
        <taxon>Terriglobus</taxon>
    </lineage>
</organism>
<keyword evidence="1" id="KW-1133">Transmembrane helix</keyword>
<evidence type="ECO:0000256" key="2">
    <source>
        <dbReference type="SAM" id="SignalP"/>
    </source>
</evidence>
<accession>A0ABW9KIW0</accession>
<feature type="domain" description="Bacterial Ig-like" evidence="3">
    <location>
        <begin position="948"/>
        <end position="1034"/>
    </location>
</feature>
<dbReference type="InterPro" id="IPR024361">
    <property type="entry name" value="BACON"/>
</dbReference>
<gene>
    <name evidence="4" type="ORF">ACK2TP_02085</name>
</gene>
<dbReference type="Pfam" id="PF16640">
    <property type="entry name" value="Big_3_5"/>
    <property type="match status" value="3"/>
</dbReference>
<dbReference type="SUPFAM" id="SSF55486">
    <property type="entry name" value="Metalloproteases ('zincins'), catalytic domain"/>
    <property type="match status" value="1"/>
</dbReference>
<sequence>MKSRAAACRAASVLAVLLASIWPAHARAEIDCGQAAAPEMSEAAQAILSINQGLLGTPPTPRLAGAPAATDRDTATVSLQQRAQLVRQLMATHPEEVRSVMLPEAVVNRLIATDPHNLDLLEHEAAVAGDLAAVQVDDFEHNAGERVVVLHDPTTGAQVAVHASASLRLGALVHRRVTVAGIQLGSDLAAELITPVSPAEFQPALRRSAALQAEAVPASNTTLTCSTTGTQKTAVLLLQFPNNTPAFPGSYGTAAWWQQAIAGSGNSVNSLWSEMTSGGTSDTVDVYGPLTLPQTYGCADYLAMRSAALTLASNTIDLSRYTRIVLGFPASSCAYGGLADIGCNSGDTIVPHPYSVVWMPIVTSYTSRTGVWASLAHELGHNLGLNHANTLDFGAISLGPIDFQATNPGVVGGSSATTATGAITAVDTEYGDRFSVMGNPWSTGPGPYSAEHRADLLGWIPSNGSYSALGTVTTAGSFTIEPASAPSSGSTSLRALRILRDPASSSWMWLEYRDGGTPFDAANLAAVPGQNASSGAVVHYQNGYGDHGKTYQIDMTPTGPGNNFADGALTPGVRWSDPYSPLSLTVNSITSAGLSVSVQYDSNCATFSAPTGPIAAAGDSGTVAVTAPSTCTWRASSNAAWMTLSGTTSGSGNGSFTWTAAPNTGMGQRSTYFSVGRGSARVLQLGNGANVVALSPANPSVEPGSSIALSLTLQDSSGVADLGTVELDATAAGAPTCTVAADLSSGQPQFFLLDPTTEAYTAGIAAGSGTLSTSGCTLSGNGSGLDVNGSTYTLTLNLSFPTAGLRSLFASTTYGAELPLGLLNVGTVSAPPSTPIVTQPPSSARSTATLLTSLPASALPGTPLSLAATVSFSGGSPAPTGLVTFFDRGTALGSAVVNGTGSTAPFLVTLAAGSHSITAVYGGDANFTGSTSAAAVVSLAQAATTATLSTSATAVAAGGAVSLTVVVGHGQVAVTATGTVTLREGATTLAALPLTGGSATFSVAGVSAGTHNYTVAYSGDTAYLPTVSNAVTVSATRSVATLAVSGPATLLAGATAQLSISVSAANATPTGTVLLQEGGNTLASVALSSGNATVTVPALPGGAHTLTATYSGDANLASASVIVPLSILDFTLVASGTGGITVAAGASTGNTAALVLTPGSAGLPLSVTLTCSGAPAGATCTVSPAAATPGSSAVPVTVTVTTTAHSTSEFRAAGAAVLTLPMLALVRRRREHLVLNLLAVLLFFVATSVLASCGTGISGTGASPLSSTPPTSTGTPAGVTTLTVQAVANANGATLSRSATLTLQVN</sequence>
<protein>
    <submittedName>
        <fullName evidence="4">Ig-like domain repeat protein</fullName>
    </submittedName>
</protein>
<feature type="transmembrane region" description="Helical" evidence="1">
    <location>
        <begin position="1233"/>
        <end position="1257"/>
    </location>
</feature>
<feature type="domain" description="Bacterial Ig-like" evidence="3">
    <location>
        <begin position="851"/>
        <end position="938"/>
    </location>
</feature>
<keyword evidence="1" id="KW-0812">Transmembrane</keyword>
<evidence type="ECO:0000259" key="3">
    <source>
        <dbReference type="Pfam" id="PF16640"/>
    </source>
</evidence>
<proteinExistence type="predicted"/>
<feature type="domain" description="Bacterial Ig-like" evidence="3">
    <location>
        <begin position="1045"/>
        <end position="1120"/>
    </location>
</feature>
<evidence type="ECO:0000256" key="1">
    <source>
        <dbReference type="SAM" id="Phobius"/>
    </source>
</evidence>
<feature type="signal peptide" evidence="2">
    <location>
        <begin position="1"/>
        <end position="26"/>
    </location>
</feature>
<evidence type="ECO:0000313" key="5">
    <source>
        <dbReference type="Proteomes" id="UP001634747"/>
    </source>
</evidence>
<evidence type="ECO:0000313" key="4">
    <source>
        <dbReference type="EMBL" id="MFN2974544.1"/>
    </source>
</evidence>
<dbReference type="Gene3D" id="2.60.40.10">
    <property type="entry name" value="Immunoglobulins"/>
    <property type="match status" value="4"/>
</dbReference>
<dbReference type="InterPro" id="IPR032109">
    <property type="entry name" value="Big_3_5"/>
</dbReference>
<dbReference type="EMBL" id="JBJYXY010000001">
    <property type="protein sequence ID" value="MFN2974544.1"/>
    <property type="molecule type" value="Genomic_DNA"/>
</dbReference>
<dbReference type="RefSeq" id="WP_344687332.1">
    <property type="nucleotide sequence ID" value="NZ_BAABBH010000001.1"/>
</dbReference>
<reference evidence="4 5" key="1">
    <citation type="submission" date="2024-12" db="EMBL/GenBank/DDBJ databases">
        <authorList>
            <person name="Lee Y."/>
        </authorList>
    </citation>
    <scope>NUCLEOTIDE SEQUENCE [LARGE SCALE GENOMIC DNA]</scope>
    <source>
        <strain evidence="4 5">03SUJ4</strain>
    </source>
</reference>
<name>A0ABW9KIW0_9BACT</name>
<dbReference type="CDD" id="cd14948">
    <property type="entry name" value="BACON"/>
    <property type="match status" value="1"/>
</dbReference>
<keyword evidence="5" id="KW-1185">Reference proteome</keyword>
<dbReference type="InterPro" id="IPR013783">
    <property type="entry name" value="Ig-like_fold"/>
</dbReference>
<keyword evidence="2" id="KW-0732">Signal</keyword>
<feature type="chain" id="PRO_5047464681" evidence="2">
    <location>
        <begin position="27"/>
        <end position="1306"/>
    </location>
</feature>
<comment type="caution">
    <text evidence="4">The sequence shown here is derived from an EMBL/GenBank/DDBJ whole genome shotgun (WGS) entry which is preliminary data.</text>
</comment>
<keyword evidence="1" id="KW-0472">Membrane</keyword>